<evidence type="ECO:0000313" key="3">
    <source>
        <dbReference type="Proteomes" id="UP000186015"/>
    </source>
</evidence>
<feature type="domain" description="Transposase zinc-ribbon" evidence="1">
    <location>
        <begin position="21"/>
        <end position="64"/>
    </location>
</feature>
<evidence type="ECO:0000259" key="1">
    <source>
        <dbReference type="Pfam" id="PF12760"/>
    </source>
</evidence>
<dbReference type="Pfam" id="PF12760">
    <property type="entry name" value="Zn_ribbon_IS1595"/>
    <property type="match status" value="1"/>
</dbReference>
<dbReference type="AlphaFoldDB" id="A0A1H7I2I0"/>
<accession>A0A1H7I2I0</accession>
<organism evidence="2 3">
    <name type="scientific">Ruminococcus albus</name>
    <dbReference type="NCBI Taxonomy" id="1264"/>
    <lineage>
        <taxon>Bacteria</taxon>
        <taxon>Bacillati</taxon>
        <taxon>Bacillota</taxon>
        <taxon>Clostridia</taxon>
        <taxon>Eubacteriales</taxon>
        <taxon>Oscillospiraceae</taxon>
        <taxon>Ruminococcus</taxon>
    </lineage>
</organism>
<reference evidence="2 3" key="1">
    <citation type="submission" date="2016-10" db="EMBL/GenBank/DDBJ databases">
        <authorList>
            <person name="de Groot N.N."/>
        </authorList>
    </citation>
    <scope>NUCLEOTIDE SEQUENCE [LARGE SCALE GENOMIC DNA]</scope>
    <source>
        <strain evidence="2 3">KH2T6</strain>
    </source>
</reference>
<name>A0A1H7I2I0_RUMAL</name>
<dbReference type="InterPro" id="IPR024442">
    <property type="entry name" value="Transposase_Zn_ribbon"/>
</dbReference>
<dbReference type="Proteomes" id="UP000186015">
    <property type="component" value="Unassembled WGS sequence"/>
</dbReference>
<dbReference type="EMBL" id="FOAT01000003">
    <property type="protein sequence ID" value="SEK56746.1"/>
    <property type="molecule type" value="Genomic_DNA"/>
</dbReference>
<gene>
    <name evidence="2" type="ORF">SAMN05216469_103214</name>
</gene>
<sequence>MSKRFPKPEITLDGIYSKFADESFCKGFLLDIRFEKGFACPFCGGSEYRRIRSRHLLRCKFCKADISATNGTFMHRTHIPLRLWIVTAFLIMSNK</sequence>
<evidence type="ECO:0000313" key="2">
    <source>
        <dbReference type="EMBL" id="SEK56746.1"/>
    </source>
</evidence>
<proteinExistence type="predicted"/>
<protein>
    <submittedName>
        <fullName evidence="2">Transposase zinc-ribbon domain-containing protein</fullName>
    </submittedName>
</protein>